<feature type="chain" id="PRO_5039022599" description="PKD domain-containing protein" evidence="4">
    <location>
        <begin position="23"/>
        <end position="541"/>
    </location>
</feature>
<dbReference type="Proteomes" id="UP000632740">
    <property type="component" value="Unassembled WGS sequence"/>
</dbReference>
<dbReference type="CDD" id="cd01823">
    <property type="entry name" value="SEST_like"/>
    <property type="match status" value="1"/>
</dbReference>
<name>A0A919U172_9CELL</name>
<dbReference type="Gene3D" id="2.60.40.10">
    <property type="entry name" value="Immunoglobulins"/>
    <property type="match status" value="1"/>
</dbReference>
<dbReference type="InterPro" id="IPR035986">
    <property type="entry name" value="PKD_dom_sf"/>
</dbReference>
<dbReference type="GO" id="GO:0005975">
    <property type="term" value="P:carbohydrate metabolic process"/>
    <property type="evidence" value="ECO:0007669"/>
    <property type="project" value="UniProtKB-ARBA"/>
</dbReference>
<feature type="disulfide bond" evidence="2">
    <location>
        <begin position="199"/>
        <end position="210"/>
    </location>
</feature>
<dbReference type="GO" id="GO:0016788">
    <property type="term" value="F:hydrolase activity, acting on ester bonds"/>
    <property type="evidence" value="ECO:0007669"/>
    <property type="project" value="InterPro"/>
</dbReference>
<dbReference type="InterPro" id="IPR000601">
    <property type="entry name" value="PKD_dom"/>
</dbReference>
<dbReference type="Pfam" id="PF13472">
    <property type="entry name" value="Lipase_GDSL_2"/>
    <property type="match status" value="1"/>
</dbReference>
<evidence type="ECO:0000256" key="1">
    <source>
        <dbReference type="PIRSR" id="PIRSR637460-1"/>
    </source>
</evidence>
<dbReference type="SUPFAM" id="SSF52266">
    <property type="entry name" value="SGNH hydrolase"/>
    <property type="match status" value="1"/>
</dbReference>
<dbReference type="InterPro" id="IPR013783">
    <property type="entry name" value="Ig-like_fold"/>
</dbReference>
<dbReference type="PANTHER" id="PTHR37981:SF1">
    <property type="entry name" value="SGNH HYDROLASE-TYPE ESTERASE DOMAIN-CONTAINING PROTEIN"/>
    <property type="match status" value="1"/>
</dbReference>
<feature type="active site" evidence="1">
    <location>
        <position position="350"/>
    </location>
</feature>
<feature type="active site" description="Nucleophile" evidence="1">
    <location>
        <position position="47"/>
    </location>
</feature>
<reference evidence="7" key="1">
    <citation type="submission" date="2021-01" db="EMBL/GenBank/DDBJ databases">
        <title>Whole genome shotgun sequence of Cellulomonas chitinilytica NBRC 110799.</title>
        <authorList>
            <person name="Komaki H."/>
            <person name="Tamura T."/>
        </authorList>
    </citation>
    <scope>NUCLEOTIDE SEQUENCE</scope>
    <source>
        <strain evidence="7">NBRC 110799</strain>
    </source>
</reference>
<gene>
    <name evidence="7" type="ORF">Cch01nite_09510</name>
</gene>
<dbReference type="RefSeq" id="WP_203749331.1">
    <property type="nucleotide sequence ID" value="NZ_BONK01000003.1"/>
</dbReference>
<dbReference type="InterPro" id="IPR013830">
    <property type="entry name" value="SGNH_hydro"/>
</dbReference>
<evidence type="ECO:0000256" key="4">
    <source>
        <dbReference type="SAM" id="SignalP"/>
    </source>
</evidence>
<dbReference type="AlphaFoldDB" id="A0A919U172"/>
<feature type="signal peptide" evidence="4">
    <location>
        <begin position="1"/>
        <end position="22"/>
    </location>
</feature>
<dbReference type="InterPro" id="IPR036514">
    <property type="entry name" value="SGNH_hydro_sf"/>
</dbReference>
<keyword evidence="8" id="KW-1185">Reference proteome</keyword>
<dbReference type="Gene3D" id="3.40.50.1110">
    <property type="entry name" value="SGNH hydrolase"/>
    <property type="match status" value="1"/>
</dbReference>
<proteinExistence type="predicted"/>
<feature type="domain" description="PKD" evidence="6">
    <location>
        <begin position="405"/>
        <end position="488"/>
    </location>
</feature>
<evidence type="ECO:0008006" key="9">
    <source>
        <dbReference type="Google" id="ProtNLM"/>
    </source>
</evidence>
<dbReference type="PANTHER" id="PTHR37981">
    <property type="entry name" value="LIPASE 2"/>
    <property type="match status" value="1"/>
</dbReference>
<feature type="region of interest" description="Disordered" evidence="3">
    <location>
        <begin position="493"/>
        <end position="541"/>
    </location>
</feature>
<comment type="caution">
    <text evidence="7">The sequence shown here is derived from an EMBL/GenBank/DDBJ whole genome shotgun (WGS) entry which is preliminary data.</text>
</comment>
<keyword evidence="2" id="KW-1015">Disulfide bond</keyword>
<evidence type="ECO:0000256" key="3">
    <source>
        <dbReference type="SAM" id="MobiDB-lite"/>
    </source>
</evidence>
<sequence>MTIHARLTAALLAAVTAGAALAAVPGPARAAATTSGDAITLVQLGDSYSAGNGAGEYYGPADCYRSHRSWAAQYARWLSDQGQHVTLLTRACNNAVTADVTAPRHLDARVADATAVGASAGSAEAALDAARAADVCGTRYPGDEYFEYSVAWYVPHVSFAVTCDRWLAPQIDAVGPDTDAVMLTLGGNDLGFPLIVAQCFVPALRSPAGCRERVAQARAAEQRLQDDLVRVLGALRARMRPDATVVVVSYPYLSSRPSFVLRSLVDLVPFVGGDTYDVGAGIRQLGDEGDTVGRTAVQRANALGAGPEVVFVDTVKARFAGHEPDPSFTGENPDRWIHELDSPILFEWYHPTERGHLEASTLLHGLGVRGRTPGVAAAQGRARLDAQGLDGGAAGPGLHRAAPEAPYAWLDGPYAGVVGAPLTLDARGSFAASGSVTSYAWDFDGDGTTDLTTASPVVRHAWGGGFDGFMTLQVTDTSGRTGSVTTAVVVTDDGDPVPRDADVCPDVADAGQEDADGDGVGDACDPTPLPAPAGGGVIDEQ</sequence>
<keyword evidence="4" id="KW-0732">Signal</keyword>
<evidence type="ECO:0000259" key="6">
    <source>
        <dbReference type="Pfam" id="PF18911"/>
    </source>
</evidence>
<dbReference type="InterPro" id="IPR037460">
    <property type="entry name" value="SEST-like"/>
</dbReference>
<accession>A0A919U172</accession>
<evidence type="ECO:0000313" key="7">
    <source>
        <dbReference type="EMBL" id="GIG20227.1"/>
    </source>
</evidence>
<dbReference type="Pfam" id="PF18911">
    <property type="entry name" value="PKD_4"/>
    <property type="match status" value="1"/>
</dbReference>
<dbReference type="CDD" id="cd00146">
    <property type="entry name" value="PKD"/>
    <property type="match status" value="1"/>
</dbReference>
<evidence type="ECO:0000256" key="2">
    <source>
        <dbReference type="PIRSR" id="PIRSR637460-2"/>
    </source>
</evidence>
<evidence type="ECO:0000313" key="8">
    <source>
        <dbReference type="Proteomes" id="UP000632740"/>
    </source>
</evidence>
<dbReference type="SUPFAM" id="SSF49299">
    <property type="entry name" value="PKD domain"/>
    <property type="match status" value="1"/>
</dbReference>
<dbReference type="GO" id="GO:0006629">
    <property type="term" value="P:lipid metabolic process"/>
    <property type="evidence" value="ECO:0007669"/>
    <property type="project" value="TreeGrafter"/>
</dbReference>
<protein>
    <recommendedName>
        <fullName evidence="9">PKD domain-containing protein</fullName>
    </recommendedName>
</protein>
<evidence type="ECO:0000259" key="5">
    <source>
        <dbReference type="Pfam" id="PF13472"/>
    </source>
</evidence>
<dbReference type="EMBL" id="BONK01000003">
    <property type="protein sequence ID" value="GIG20227.1"/>
    <property type="molecule type" value="Genomic_DNA"/>
</dbReference>
<feature type="domain" description="SGNH hydrolase-type esterase" evidence="5">
    <location>
        <begin position="44"/>
        <end position="356"/>
    </location>
</feature>
<organism evidence="7 8">
    <name type="scientific">Cellulomonas chitinilytica</name>
    <dbReference type="NCBI Taxonomy" id="398759"/>
    <lineage>
        <taxon>Bacteria</taxon>
        <taxon>Bacillati</taxon>
        <taxon>Actinomycetota</taxon>
        <taxon>Actinomycetes</taxon>
        <taxon>Micrococcales</taxon>
        <taxon>Cellulomonadaceae</taxon>
        <taxon>Cellulomonas</taxon>
    </lineage>
</organism>